<sequence>MNLKKNQIISLHIDSLSSDGNGVGRFEGQAVFVPFSAPGDEAEVRIVKVCKTYAFGIIHQLHTPAPGRTVPGCPIFGRCGGCDFQHITYENELAAKTQFVADAMRRLGGITHLVEPCLLSPSPERYRNKVQYPLYEDETGAVRAGFYAGRSHRVIPCDDCLLQPSLLNDITRFACSLLTQFGVRAYDERTGTGFARHLYLRHAVTTGKVLVCLVANGRTFPQCEEFCRALTSAFAEIDSVVLNINEKNTNVVLGSECITLWGSGVLRDEMAGVPVALNPLSFYQVNTQGANLLYAKAAEFAQLTGSETLLDLYCGAGTIGLSMAHQCERLIGVEIVPEAIEDARRNAHRMGVHHAEFHCADAQKAAAMLAQEGLRPDVVIVDPPRKGCDNATLRAVLAMKPQRIVMISCNAATAARDAAFLTENHYEINIIQPVDLFPKTKHVECIVLLSRVQKQISINFKK</sequence>
<dbReference type="Gene3D" id="3.40.50.150">
    <property type="entry name" value="Vaccinia Virus protein VP39"/>
    <property type="match status" value="1"/>
</dbReference>
<dbReference type="Proteomes" id="UP000823918">
    <property type="component" value="Unassembled WGS sequence"/>
</dbReference>
<evidence type="ECO:0000313" key="7">
    <source>
        <dbReference type="Proteomes" id="UP000823918"/>
    </source>
</evidence>
<dbReference type="EC" id="2.1.1.190" evidence="6"/>
<name>A0A9D2Q501_9FIRM</name>
<evidence type="ECO:0000256" key="3">
    <source>
        <dbReference type="ARBA" id="ARBA00022691"/>
    </source>
</evidence>
<dbReference type="SUPFAM" id="SSF53335">
    <property type="entry name" value="S-adenosyl-L-methionine-dependent methyltransferases"/>
    <property type="match status" value="1"/>
</dbReference>
<dbReference type="NCBIfam" id="TIGR00479">
    <property type="entry name" value="rumA"/>
    <property type="match status" value="1"/>
</dbReference>
<dbReference type="Gene3D" id="2.40.50.1070">
    <property type="match status" value="1"/>
</dbReference>
<comment type="similarity">
    <text evidence="4">Belongs to the class I-like SAM-binding methyltransferase superfamily. RNA M5U methyltransferase family.</text>
</comment>
<reference evidence="6" key="2">
    <citation type="submission" date="2021-04" db="EMBL/GenBank/DDBJ databases">
        <authorList>
            <person name="Gilroy R."/>
        </authorList>
    </citation>
    <scope>NUCLEOTIDE SEQUENCE</scope>
    <source>
        <strain evidence="6">5933</strain>
    </source>
</reference>
<dbReference type="PROSITE" id="PS50926">
    <property type="entry name" value="TRAM"/>
    <property type="match status" value="1"/>
</dbReference>
<dbReference type="Pfam" id="PF05958">
    <property type="entry name" value="tRNA_U5-meth_tr"/>
    <property type="match status" value="1"/>
</dbReference>
<dbReference type="GO" id="GO:0070475">
    <property type="term" value="P:rRNA base methylation"/>
    <property type="evidence" value="ECO:0007669"/>
    <property type="project" value="TreeGrafter"/>
</dbReference>
<dbReference type="SUPFAM" id="SSF50249">
    <property type="entry name" value="Nucleic acid-binding proteins"/>
    <property type="match status" value="1"/>
</dbReference>
<dbReference type="EMBL" id="DWWA01000033">
    <property type="protein sequence ID" value="HJC72511.1"/>
    <property type="molecule type" value="Genomic_DNA"/>
</dbReference>
<dbReference type="InterPro" id="IPR012340">
    <property type="entry name" value="NA-bd_OB-fold"/>
</dbReference>
<feature type="domain" description="TRAM" evidence="5">
    <location>
        <begin position="2"/>
        <end position="60"/>
    </location>
</feature>
<dbReference type="PROSITE" id="PS51687">
    <property type="entry name" value="SAM_MT_RNA_M5U"/>
    <property type="match status" value="1"/>
</dbReference>
<feature type="binding site" evidence="4">
    <location>
        <position position="284"/>
    </location>
    <ligand>
        <name>S-adenosyl-L-methionine</name>
        <dbReference type="ChEBI" id="CHEBI:59789"/>
    </ligand>
</feature>
<reference evidence="6" key="1">
    <citation type="journal article" date="2021" name="PeerJ">
        <title>Extensive microbial diversity within the chicken gut microbiome revealed by metagenomics and culture.</title>
        <authorList>
            <person name="Gilroy R."/>
            <person name="Ravi A."/>
            <person name="Getino M."/>
            <person name="Pursley I."/>
            <person name="Horton D.L."/>
            <person name="Alikhan N.F."/>
            <person name="Baker D."/>
            <person name="Gharbi K."/>
            <person name="Hall N."/>
            <person name="Watson M."/>
            <person name="Adriaenssens E.M."/>
            <person name="Foster-Nyarko E."/>
            <person name="Jarju S."/>
            <person name="Secka A."/>
            <person name="Antonio M."/>
            <person name="Oren A."/>
            <person name="Chaudhuri R.R."/>
            <person name="La Ragione R."/>
            <person name="Hildebrand F."/>
            <person name="Pallen M.J."/>
        </authorList>
    </citation>
    <scope>NUCLEOTIDE SEQUENCE</scope>
    <source>
        <strain evidence="6">5933</strain>
    </source>
</reference>
<dbReference type="PANTHER" id="PTHR11061">
    <property type="entry name" value="RNA M5U METHYLTRANSFERASE"/>
    <property type="match status" value="1"/>
</dbReference>
<dbReference type="GO" id="GO:0070041">
    <property type="term" value="F:rRNA (uridine-C5-)-methyltransferase activity"/>
    <property type="evidence" value="ECO:0007669"/>
    <property type="project" value="UniProtKB-ARBA"/>
</dbReference>
<dbReference type="FunFam" id="2.40.50.1070:FF:000003">
    <property type="entry name" value="23S rRNA (Uracil-5-)-methyltransferase RumA"/>
    <property type="match status" value="1"/>
</dbReference>
<evidence type="ECO:0000256" key="2">
    <source>
        <dbReference type="ARBA" id="ARBA00022679"/>
    </source>
</evidence>
<evidence type="ECO:0000259" key="5">
    <source>
        <dbReference type="PROSITE" id="PS50926"/>
    </source>
</evidence>
<dbReference type="Gene3D" id="2.40.50.140">
    <property type="entry name" value="Nucleic acid-binding proteins"/>
    <property type="match status" value="1"/>
</dbReference>
<dbReference type="InterPro" id="IPR002792">
    <property type="entry name" value="TRAM_dom"/>
</dbReference>
<keyword evidence="3 4" id="KW-0949">S-adenosyl-L-methionine</keyword>
<dbReference type="Pfam" id="PF01938">
    <property type="entry name" value="TRAM"/>
    <property type="match status" value="1"/>
</dbReference>
<protein>
    <submittedName>
        <fullName evidence="6">23S rRNA (Uracil(1939)-C(5))-methyltransferase RlmD</fullName>
        <ecNumber evidence="6">2.1.1.190</ecNumber>
    </submittedName>
</protein>
<gene>
    <name evidence="6" type="primary">rlmD</name>
    <name evidence="6" type="ORF">H9698_06925</name>
</gene>
<dbReference type="InterPro" id="IPR010280">
    <property type="entry name" value="U5_MeTrfase_fam"/>
</dbReference>
<dbReference type="AlphaFoldDB" id="A0A9D2Q501"/>
<dbReference type="CDD" id="cd02440">
    <property type="entry name" value="AdoMet_MTases"/>
    <property type="match status" value="1"/>
</dbReference>
<accession>A0A9D2Q501</accession>
<dbReference type="FunFam" id="3.40.50.150:FF:000009">
    <property type="entry name" value="23S rRNA (Uracil(1939)-C(5))-methyltransferase RlmD"/>
    <property type="match status" value="1"/>
</dbReference>
<dbReference type="FunFam" id="2.40.50.140:FF:000097">
    <property type="entry name" value="23S rRNA (uracil(1939)-C(5))-methyltransferase RlmD"/>
    <property type="match status" value="1"/>
</dbReference>
<keyword evidence="2 4" id="KW-0808">Transferase</keyword>
<evidence type="ECO:0000313" key="6">
    <source>
        <dbReference type="EMBL" id="HJC72511.1"/>
    </source>
</evidence>
<dbReference type="PANTHER" id="PTHR11061:SF30">
    <property type="entry name" value="TRNA (URACIL(54)-C(5))-METHYLTRANSFERASE"/>
    <property type="match status" value="1"/>
</dbReference>
<evidence type="ECO:0000256" key="4">
    <source>
        <dbReference type="PROSITE-ProRule" id="PRU01024"/>
    </source>
</evidence>
<comment type="caution">
    <text evidence="6">The sequence shown here is derived from an EMBL/GenBank/DDBJ whole genome shotgun (WGS) entry which is preliminary data.</text>
</comment>
<feature type="active site" description="Nucleophile" evidence="4">
    <location>
        <position position="409"/>
    </location>
</feature>
<proteinExistence type="inferred from homology"/>
<dbReference type="InterPro" id="IPR029063">
    <property type="entry name" value="SAM-dependent_MTases_sf"/>
</dbReference>
<organism evidence="6 7">
    <name type="scientific">Candidatus Ruthenibacterium merdavium</name>
    <dbReference type="NCBI Taxonomy" id="2838752"/>
    <lineage>
        <taxon>Bacteria</taxon>
        <taxon>Bacillati</taxon>
        <taxon>Bacillota</taxon>
        <taxon>Clostridia</taxon>
        <taxon>Eubacteriales</taxon>
        <taxon>Oscillospiraceae</taxon>
        <taxon>Ruthenibacterium</taxon>
    </lineage>
</organism>
<evidence type="ECO:0000256" key="1">
    <source>
        <dbReference type="ARBA" id="ARBA00022603"/>
    </source>
</evidence>
<feature type="binding site" evidence="4">
    <location>
        <position position="382"/>
    </location>
    <ligand>
        <name>S-adenosyl-L-methionine</name>
        <dbReference type="ChEBI" id="CHEBI:59789"/>
    </ligand>
</feature>
<feature type="binding site" evidence="4">
    <location>
        <position position="313"/>
    </location>
    <ligand>
        <name>S-adenosyl-L-methionine</name>
        <dbReference type="ChEBI" id="CHEBI:59789"/>
    </ligand>
</feature>
<keyword evidence="1 4" id="KW-0489">Methyltransferase</keyword>
<feature type="binding site" evidence="4">
    <location>
        <position position="334"/>
    </location>
    <ligand>
        <name>S-adenosyl-L-methionine</name>
        <dbReference type="ChEBI" id="CHEBI:59789"/>
    </ligand>
</feature>